<keyword evidence="5" id="KW-0833">Ubl conjugation pathway</keyword>
<protein>
    <recommendedName>
        <fullName evidence="3">ubiquitinyl hydrolase 1</fullName>
        <ecNumber evidence="3">3.4.19.12</ecNumber>
    </recommendedName>
</protein>
<dbReference type="GO" id="GO:0004843">
    <property type="term" value="F:cysteine-type deubiquitinase activity"/>
    <property type="evidence" value="ECO:0007669"/>
    <property type="project" value="UniProtKB-EC"/>
</dbReference>
<reference evidence="9" key="1">
    <citation type="journal article" date="2020" name="J. Eukaryot. Microbiol.">
        <title>De novo Sequencing, Assembly and Annotation of the Transcriptome for the Free-Living Testate Amoeba Arcella intermedia.</title>
        <authorList>
            <person name="Ribeiro G.M."/>
            <person name="Porfirio-Sousa A.L."/>
            <person name="Maurer-Alcala X.X."/>
            <person name="Katz L.A."/>
            <person name="Lahr D.J.G."/>
        </authorList>
    </citation>
    <scope>NUCLEOTIDE SEQUENCE</scope>
</reference>
<evidence type="ECO:0000256" key="4">
    <source>
        <dbReference type="ARBA" id="ARBA00022670"/>
    </source>
</evidence>
<keyword evidence="7" id="KW-0788">Thiol protease</keyword>
<dbReference type="EC" id="3.4.19.12" evidence="3"/>
<dbReference type="InterPro" id="IPR028889">
    <property type="entry name" value="USP"/>
</dbReference>
<dbReference type="GO" id="GO:0006508">
    <property type="term" value="P:proteolysis"/>
    <property type="evidence" value="ECO:0007669"/>
    <property type="project" value="UniProtKB-KW"/>
</dbReference>
<dbReference type="PANTHER" id="PTHR21646:SF24">
    <property type="entry name" value="UBIQUITIN CARBOXYL-TERMINAL HYDROLASE"/>
    <property type="match status" value="1"/>
</dbReference>
<sequence>MNSALQCLSNTQPLTAYFLDDSYVKHINKSNPLGTGGKLVVEYAKLLKKMWRNGLSSVSPNDFKYAVSRVAPQFEGYRQHDAQELLVFLIDGLHEDLNRVITKPYITIKDSEGRPDAEVSKESWEAHISRNQSVIVDLFHGQLKSTLKCPDVECGHVSVTFDPFIYLSLPLPSIRTMDIIVVDSNPQQTPIKIKVDVNSNGTVLDLKNDLMKIFVEGGGVVKELIIVEIYKNQVYKFLQEDSSIEQIAAGDQIYAYNLERPEDSTLIEVTNVTKSNSYFESFQVPFLFSHTFSSNTTTLEYLYMLLGRTFYNKELETAQDYSKVFGVQPASFKKFSNIPSTQVTVPENQYLRVSMIWHSKKEFTKFNNFEKVETGAGGKTEKEKEHITLKDCLLKFHSMEKLGTSDKWYCSKCKQFQQATKKFDLFHIPDILVIQMKRFQFFRTHRNKITTFVDFPINGLDLTPYELNVHPQRSPAIYDLYAVSNHSGSLGGGHYTACALNPHLNKWYYFNDSSVLECSEDDVVSPEAYVLFYKRREVIKNT</sequence>
<dbReference type="AlphaFoldDB" id="A0A6B2L134"/>
<accession>A0A6B2L134</accession>
<dbReference type="InterPro" id="IPR018200">
    <property type="entry name" value="USP_CS"/>
</dbReference>
<dbReference type="EMBL" id="GIBP01001648">
    <property type="protein sequence ID" value="NDV30617.1"/>
    <property type="molecule type" value="Transcribed_RNA"/>
</dbReference>
<evidence type="ECO:0000256" key="7">
    <source>
        <dbReference type="ARBA" id="ARBA00022807"/>
    </source>
</evidence>
<keyword evidence="4" id="KW-0645">Protease</keyword>
<evidence type="ECO:0000256" key="1">
    <source>
        <dbReference type="ARBA" id="ARBA00000707"/>
    </source>
</evidence>
<comment type="similarity">
    <text evidence="2">Belongs to the peptidase C19 family.</text>
</comment>
<keyword evidence="6" id="KW-0378">Hydrolase</keyword>
<dbReference type="Gene3D" id="3.90.70.10">
    <property type="entry name" value="Cysteine proteinases"/>
    <property type="match status" value="2"/>
</dbReference>
<dbReference type="InterPro" id="IPR001394">
    <property type="entry name" value="Peptidase_C19_UCH"/>
</dbReference>
<evidence type="ECO:0000256" key="3">
    <source>
        <dbReference type="ARBA" id="ARBA00012759"/>
    </source>
</evidence>
<evidence type="ECO:0000313" key="9">
    <source>
        <dbReference type="EMBL" id="NDV30617.1"/>
    </source>
</evidence>
<organism evidence="9">
    <name type="scientific">Arcella intermedia</name>
    <dbReference type="NCBI Taxonomy" id="1963864"/>
    <lineage>
        <taxon>Eukaryota</taxon>
        <taxon>Amoebozoa</taxon>
        <taxon>Tubulinea</taxon>
        <taxon>Elardia</taxon>
        <taxon>Arcellinida</taxon>
        <taxon>Sphaerothecina</taxon>
        <taxon>Arcellidae</taxon>
        <taxon>Arcella</taxon>
    </lineage>
</organism>
<evidence type="ECO:0000256" key="5">
    <source>
        <dbReference type="ARBA" id="ARBA00022786"/>
    </source>
</evidence>
<feature type="domain" description="USP" evidence="8">
    <location>
        <begin position="1"/>
        <end position="536"/>
    </location>
</feature>
<dbReference type="PROSITE" id="PS00973">
    <property type="entry name" value="USP_2"/>
    <property type="match status" value="1"/>
</dbReference>
<dbReference type="PROSITE" id="PS50235">
    <property type="entry name" value="USP_3"/>
    <property type="match status" value="1"/>
</dbReference>
<evidence type="ECO:0000259" key="8">
    <source>
        <dbReference type="PROSITE" id="PS50235"/>
    </source>
</evidence>
<dbReference type="GO" id="GO:0016579">
    <property type="term" value="P:protein deubiquitination"/>
    <property type="evidence" value="ECO:0007669"/>
    <property type="project" value="InterPro"/>
</dbReference>
<dbReference type="SUPFAM" id="SSF54001">
    <property type="entry name" value="Cysteine proteinases"/>
    <property type="match status" value="1"/>
</dbReference>
<evidence type="ECO:0000256" key="2">
    <source>
        <dbReference type="ARBA" id="ARBA00009085"/>
    </source>
</evidence>
<evidence type="ECO:0000256" key="6">
    <source>
        <dbReference type="ARBA" id="ARBA00022801"/>
    </source>
</evidence>
<dbReference type="CDD" id="cd02674">
    <property type="entry name" value="Peptidase_C19R"/>
    <property type="match status" value="1"/>
</dbReference>
<dbReference type="InterPro" id="IPR038765">
    <property type="entry name" value="Papain-like_cys_pep_sf"/>
</dbReference>
<dbReference type="PANTHER" id="PTHR21646">
    <property type="entry name" value="UBIQUITIN CARBOXYL-TERMINAL HYDROLASE"/>
    <property type="match status" value="1"/>
</dbReference>
<proteinExistence type="inferred from homology"/>
<comment type="catalytic activity">
    <reaction evidence="1">
        <text>Thiol-dependent hydrolysis of ester, thioester, amide, peptide and isopeptide bonds formed by the C-terminal Gly of ubiquitin (a 76-residue protein attached to proteins as an intracellular targeting signal).</text>
        <dbReference type="EC" id="3.4.19.12"/>
    </reaction>
</comment>
<dbReference type="InterPro" id="IPR050185">
    <property type="entry name" value="Ub_carboxyl-term_hydrolase"/>
</dbReference>
<name>A0A6B2L134_9EUKA</name>
<dbReference type="Pfam" id="PF00443">
    <property type="entry name" value="UCH"/>
    <property type="match status" value="1"/>
</dbReference>